<dbReference type="AlphaFoldDB" id="A0A5C4JAK2"/>
<accession>A0A5C4JAK2</accession>
<evidence type="ECO:0000256" key="4">
    <source>
        <dbReference type="ARBA" id="ARBA00023163"/>
    </source>
</evidence>
<evidence type="ECO:0000256" key="1">
    <source>
        <dbReference type="ARBA" id="ARBA00011046"/>
    </source>
</evidence>
<keyword evidence="4" id="KW-0804">Transcription</keyword>
<reference evidence="5 6" key="1">
    <citation type="submission" date="2019-05" db="EMBL/GenBank/DDBJ databases">
        <title>Draft genome sequence of Actinomadura sp. 14C53.</title>
        <authorList>
            <person name="Saricaoglu S."/>
            <person name="Isik K."/>
        </authorList>
    </citation>
    <scope>NUCLEOTIDE SEQUENCE [LARGE SCALE GENOMIC DNA]</scope>
    <source>
        <strain evidence="5 6">14C53</strain>
    </source>
</reference>
<comment type="similarity">
    <text evidence="1">Belongs to the BlaI transcriptional regulatory family.</text>
</comment>
<evidence type="ECO:0000313" key="5">
    <source>
        <dbReference type="EMBL" id="TMQ97509.1"/>
    </source>
</evidence>
<dbReference type="PIRSF" id="PIRSF019455">
    <property type="entry name" value="CopR_AtkY"/>
    <property type="match status" value="1"/>
</dbReference>
<dbReference type="Gene3D" id="1.10.10.10">
    <property type="entry name" value="Winged helix-like DNA-binding domain superfamily/Winged helix DNA-binding domain"/>
    <property type="match status" value="1"/>
</dbReference>
<dbReference type="InterPro" id="IPR036390">
    <property type="entry name" value="WH_DNA-bd_sf"/>
</dbReference>
<organism evidence="5 6">
    <name type="scientific">Actinomadura soli</name>
    <dbReference type="NCBI Taxonomy" id="2508997"/>
    <lineage>
        <taxon>Bacteria</taxon>
        <taxon>Bacillati</taxon>
        <taxon>Actinomycetota</taxon>
        <taxon>Actinomycetes</taxon>
        <taxon>Streptosporangiales</taxon>
        <taxon>Thermomonosporaceae</taxon>
        <taxon>Actinomadura</taxon>
    </lineage>
</organism>
<dbReference type="Pfam" id="PF03965">
    <property type="entry name" value="Penicillinase_R"/>
    <property type="match status" value="1"/>
</dbReference>
<keyword evidence="3" id="KW-0238">DNA-binding</keyword>
<dbReference type="OrthoDB" id="9813987at2"/>
<dbReference type="GO" id="GO:0003677">
    <property type="term" value="F:DNA binding"/>
    <property type="evidence" value="ECO:0007669"/>
    <property type="project" value="UniProtKB-KW"/>
</dbReference>
<dbReference type="EMBL" id="VCKW01000099">
    <property type="protein sequence ID" value="TMQ97509.1"/>
    <property type="molecule type" value="Genomic_DNA"/>
</dbReference>
<dbReference type="GO" id="GO:0045892">
    <property type="term" value="P:negative regulation of DNA-templated transcription"/>
    <property type="evidence" value="ECO:0007669"/>
    <property type="project" value="InterPro"/>
</dbReference>
<dbReference type="Proteomes" id="UP000309174">
    <property type="component" value="Unassembled WGS sequence"/>
</dbReference>
<dbReference type="InterPro" id="IPR036388">
    <property type="entry name" value="WH-like_DNA-bd_sf"/>
</dbReference>
<evidence type="ECO:0000313" key="6">
    <source>
        <dbReference type="Proteomes" id="UP000309174"/>
    </source>
</evidence>
<gene>
    <name evidence="5" type="ORF">ETD83_20015</name>
</gene>
<evidence type="ECO:0000256" key="3">
    <source>
        <dbReference type="ARBA" id="ARBA00023125"/>
    </source>
</evidence>
<dbReference type="RefSeq" id="WP_138646665.1">
    <property type="nucleotide sequence ID" value="NZ_VCKW01000099.1"/>
</dbReference>
<proteinExistence type="inferred from homology"/>
<dbReference type="Gene3D" id="6.10.140.850">
    <property type="match status" value="1"/>
</dbReference>
<evidence type="ECO:0000256" key="2">
    <source>
        <dbReference type="ARBA" id="ARBA00023015"/>
    </source>
</evidence>
<name>A0A5C4JAK2_9ACTN</name>
<comment type="caution">
    <text evidence="5">The sequence shown here is derived from an EMBL/GenBank/DDBJ whole genome shotgun (WGS) entry which is preliminary data.</text>
</comment>
<sequence>MKGLGELERTVMEVLWAREDAGHIAATARDVSRALAGDRDLAHTTVMTVLDRLAKKGFLARERDGRAWRYRPVASREGYVTELMLGALNETGDRDAALVHFVRSVSEDEIDVIRQALAGLTGKEPPA</sequence>
<dbReference type="SUPFAM" id="SSF46785">
    <property type="entry name" value="Winged helix' DNA-binding domain"/>
    <property type="match status" value="1"/>
</dbReference>
<keyword evidence="6" id="KW-1185">Reference proteome</keyword>
<keyword evidence="2" id="KW-0805">Transcription regulation</keyword>
<protein>
    <submittedName>
        <fullName evidence="5">BlaI/MecI/CopY family transcriptional regulator</fullName>
    </submittedName>
</protein>
<dbReference type="InterPro" id="IPR005650">
    <property type="entry name" value="BlaI_family"/>
</dbReference>